<accession>A0A6L8K5Q5</accession>
<evidence type="ECO:0000256" key="7">
    <source>
        <dbReference type="SAM" id="SignalP"/>
    </source>
</evidence>
<keyword evidence="10" id="KW-1185">Reference proteome</keyword>
<dbReference type="SUPFAM" id="SSF56024">
    <property type="entry name" value="Phospholipase D/nuclease"/>
    <property type="match status" value="1"/>
</dbReference>
<keyword evidence="7" id="KW-0732">Signal</keyword>
<organism evidence="9 10">
    <name type="scientific">Duganella flavida</name>
    <dbReference type="NCBI Taxonomy" id="2692175"/>
    <lineage>
        <taxon>Bacteria</taxon>
        <taxon>Pseudomonadati</taxon>
        <taxon>Pseudomonadota</taxon>
        <taxon>Betaproteobacteria</taxon>
        <taxon>Burkholderiales</taxon>
        <taxon>Oxalobacteraceae</taxon>
        <taxon>Telluria group</taxon>
        <taxon>Duganella</taxon>
    </lineage>
</organism>
<evidence type="ECO:0000313" key="10">
    <source>
        <dbReference type="Proteomes" id="UP000479335"/>
    </source>
</evidence>
<dbReference type="GO" id="GO:0016042">
    <property type="term" value="P:lipid catabolic process"/>
    <property type="evidence" value="ECO:0007669"/>
    <property type="project" value="UniProtKB-KW"/>
</dbReference>
<dbReference type="Pfam" id="PF13091">
    <property type="entry name" value="PLDc_2"/>
    <property type="match status" value="1"/>
</dbReference>
<dbReference type="InterPro" id="IPR051406">
    <property type="entry name" value="PLD_domain"/>
</dbReference>
<protein>
    <recommendedName>
        <fullName evidence="3">phospholipase D</fullName>
        <ecNumber evidence="3">3.1.4.4</ecNumber>
    </recommendedName>
</protein>
<dbReference type="InterPro" id="IPR025202">
    <property type="entry name" value="PLD-like_dom"/>
</dbReference>
<evidence type="ECO:0000259" key="8">
    <source>
        <dbReference type="PROSITE" id="PS50035"/>
    </source>
</evidence>
<name>A0A6L8K5Q5_9BURK</name>
<dbReference type="RefSeq" id="WP_161005353.1">
    <property type="nucleotide sequence ID" value="NZ_WWCN01000002.1"/>
</dbReference>
<evidence type="ECO:0000313" key="9">
    <source>
        <dbReference type="EMBL" id="MYM21847.1"/>
    </source>
</evidence>
<proteinExistence type="inferred from homology"/>
<dbReference type="PROSITE" id="PS50035">
    <property type="entry name" value="PLD"/>
    <property type="match status" value="1"/>
</dbReference>
<dbReference type="EC" id="3.1.4.4" evidence="3"/>
<dbReference type="GO" id="GO:0016891">
    <property type="term" value="F:RNA endonuclease activity producing 5'-phosphomonoesters, hydrolytic mechanism"/>
    <property type="evidence" value="ECO:0007669"/>
    <property type="project" value="TreeGrafter"/>
</dbReference>
<comment type="catalytic activity">
    <reaction evidence="1">
        <text>a 1,2-diacyl-sn-glycero-3-phosphocholine + H2O = a 1,2-diacyl-sn-glycero-3-phosphate + choline + H(+)</text>
        <dbReference type="Rhea" id="RHEA:14445"/>
        <dbReference type="ChEBI" id="CHEBI:15354"/>
        <dbReference type="ChEBI" id="CHEBI:15377"/>
        <dbReference type="ChEBI" id="CHEBI:15378"/>
        <dbReference type="ChEBI" id="CHEBI:57643"/>
        <dbReference type="ChEBI" id="CHEBI:58608"/>
        <dbReference type="EC" id="3.1.4.4"/>
    </reaction>
</comment>
<dbReference type="InterPro" id="IPR001736">
    <property type="entry name" value="PLipase_D/transphosphatidylase"/>
</dbReference>
<dbReference type="PANTHER" id="PTHR43856:SF1">
    <property type="entry name" value="MITOCHONDRIAL CARDIOLIPIN HYDROLASE"/>
    <property type="match status" value="1"/>
</dbReference>
<evidence type="ECO:0000256" key="2">
    <source>
        <dbReference type="ARBA" id="ARBA00008664"/>
    </source>
</evidence>
<dbReference type="GO" id="GO:0004630">
    <property type="term" value="F:phospholipase D activity"/>
    <property type="evidence" value="ECO:0007669"/>
    <property type="project" value="UniProtKB-EC"/>
</dbReference>
<dbReference type="Proteomes" id="UP000479335">
    <property type="component" value="Unassembled WGS sequence"/>
</dbReference>
<dbReference type="Gene3D" id="3.30.870.10">
    <property type="entry name" value="Endonuclease Chain A"/>
    <property type="match status" value="1"/>
</dbReference>
<keyword evidence="6" id="KW-0443">Lipid metabolism</keyword>
<feature type="signal peptide" evidence="7">
    <location>
        <begin position="1"/>
        <end position="20"/>
    </location>
</feature>
<evidence type="ECO:0000256" key="3">
    <source>
        <dbReference type="ARBA" id="ARBA00012027"/>
    </source>
</evidence>
<gene>
    <name evidence="9" type="ORF">GTP46_04170</name>
</gene>
<comment type="caution">
    <text evidence="9">The sequence shown here is derived from an EMBL/GenBank/DDBJ whole genome shotgun (WGS) entry which is preliminary data.</text>
</comment>
<keyword evidence="5" id="KW-0442">Lipid degradation</keyword>
<evidence type="ECO:0000256" key="5">
    <source>
        <dbReference type="ARBA" id="ARBA00022963"/>
    </source>
</evidence>
<dbReference type="CDD" id="cd09170">
    <property type="entry name" value="PLDc_Nuc"/>
    <property type="match status" value="1"/>
</dbReference>
<keyword evidence="4" id="KW-0378">Hydrolase</keyword>
<comment type="similarity">
    <text evidence="2">Belongs to the phospholipase D family.</text>
</comment>
<sequence length="172" mass="19141">MKHFILSLALLAAAPFIATAQQIENAFSPDAKAEALVLKVIDSSTTSLRMAAYSFSSPAVIEALLSARKRGVDIKVLVDYKRNQRPLNLAALNRIAKAGIPTRRVAVYAMHHDKYVIADGQTVQNGSFNYTHDAAVSNSENVVVTWNYPPLAQSFQQHWEDRWNRGVDYKPQ</sequence>
<dbReference type="EMBL" id="WWCN01000002">
    <property type="protein sequence ID" value="MYM21847.1"/>
    <property type="molecule type" value="Genomic_DNA"/>
</dbReference>
<evidence type="ECO:0000256" key="1">
    <source>
        <dbReference type="ARBA" id="ARBA00000798"/>
    </source>
</evidence>
<evidence type="ECO:0000256" key="4">
    <source>
        <dbReference type="ARBA" id="ARBA00022801"/>
    </source>
</evidence>
<dbReference type="GO" id="GO:0006793">
    <property type="term" value="P:phosphorus metabolic process"/>
    <property type="evidence" value="ECO:0007669"/>
    <property type="project" value="UniProtKB-ARBA"/>
</dbReference>
<evidence type="ECO:0000256" key="6">
    <source>
        <dbReference type="ARBA" id="ARBA00023098"/>
    </source>
</evidence>
<dbReference type="AlphaFoldDB" id="A0A6L8K5Q5"/>
<reference evidence="9 10" key="1">
    <citation type="submission" date="2019-12" db="EMBL/GenBank/DDBJ databases">
        <title>Novel species isolated from a subtropical stream in China.</title>
        <authorList>
            <person name="Lu H."/>
        </authorList>
    </citation>
    <scope>NUCLEOTIDE SEQUENCE [LARGE SCALE GENOMIC DNA]</scope>
    <source>
        <strain evidence="9 10">FT135W</strain>
    </source>
</reference>
<dbReference type="PANTHER" id="PTHR43856">
    <property type="entry name" value="CARDIOLIPIN HYDROLASE"/>
    <property type="match status" value="1"/>
</dbReference>
<feature type="chain" id="PRO_5026974654" description="phospholipase D" evidence="7">
    <location>
        <begin position="21"/>
        <end position="172"/>
    </location>
</feature>
<feature type="domain" description="PLD phosphodiesterase" evidence="8">
    <location>
        <begin position="107"/>
        <end position="134"/>
    </location>
</feature>